<dbReference type="PATRIC" id="fig|1359167.3.peg.544"/>
<gene>
    <name evidence="2" type="ORF">EMUCRT_0558</name>
</gene>
<comment type="caution">
    <text evidence="2">The sequence shown here is derived from an EMBL/GenBank/DDBJ whole genome shotgun (WGS) entry which is preliminary data.</text>
</comment>
<dbReference type="AlphaFoldDB" id="A0A0F3NC19"/>
<sequence>MQASFIRLYHYSHTFNLLETTVVNVVLLCMSFNPFFPFTTCHILHCYKQFDNEKRLRQK</sequence>
<keyword evidence="1" id="KW-0472">Membrane</keyword>
<keyword evidence="1" id="KW-1133">Transmembrane helix</keyword>
<accession>A0A0F3NC19</accession>
<evidence type="ECO:0000313" key="3">
    <source>
        <dbReference type="Proteomes" id="UP000033546"/>
    </source>
</evidence>
<dbReference type="Proteomes" id="UP000033546">
    <property type="component" value="Unassembled WGS sequence"/>
</dbReference>
<reference evidence="2 3" key="1">
    <citation type="submission" date="2015-02" db="EMBL/GenBank/DDBJ databases">
        <title>Genome Sequencing of Rickettsiales.</title>
        <authorList>
            <person name="Daugherty S.C."/>
            <person name="Su Q."/>
            <person name="Abolude K."/>
            <person name="Beier-Sexton M."/>
            <person name="Carlyon J.A."/>
            <person name="Carter R."/>
            <person name="Day N.P."/>
            <person name="Dumler S.J."/>
            <person name="Dyachenko V."/>
            <person name="Godinez A."/>
            <person name="Kurtti T.J."/>
            <person name="Lichay M."/>
            <person name="Mullins K.E."/>
            <person name="Ott S."/>
            <person name="Pappas-Brown V."/>
            <person name="Paris D.H."/>
            <person name="Patel P."/>
            <person name="Richards A.L."/>
            <person name="Sadzewicz L."/>
            <person name="Sears K."/>
            <person name="Seidman D."/>
            <person name="Sengamalay N."/>
            <person name="Stenos J."/>
            <person name="Tallon L.J."/>
            <person name="Vincent G."/>
            <person name="Fraser C.M."/>
            <person name="Munderloh U."/>
            <person name="Dunning-Hotopp J.C."/>
        </authorList>
    </citation>
    <scope>NUCLEOTIDE SEQUENCE [LARGE SCALE GENOMIC DNA]</scope>
    <source>
        <strain evidence="2 3">EmCRT</strain>
    </source>
</reference>
<evidence type="ECO:0000256" key="1">
    <source>
        <dbReference type="SAM" id="Phobius"/>
    </source>
</evidence>
<dbReference type="EMBL" id="LANU01000002">
    <property type="protein sequence ID" value="KJV65613.1"/>
    <property type="molecule type" value="Genomic_DNA"/>
</dbReference>
<protein>
    <submittedName>
        <fullName evidence="2">Uncharacterized protein</fullName>
    </submittedName>
</protein>
<name>A0A0F3NC19_9RICK</name>
<feature type="transmembrane region" description="Helical" evidence="1">
    <location>
        <begin position="25"/>
        <end position="47"/>
    </location>
</feature>
<evidence type="ECO:0000313" key="2">
    <source>
        <dbReference type="EMBL" id="KJV65613.1"/>
    </source>
</evidence>
<proteinExistence type="predicted"/>
<organism evidence="2 3">
    <name type="scientific">Ehrlichia cf. muris str. EmCRT</name>
    <dbReference type="NCBI Taxonomy" id="1359167"/>
    <lineage>
        <taxon>Bacteria</taxon>
        <taxon>Pseudomonadati</taxon>
        <taxon>Pseudomonadota</taxon>
        <taxon>Alphaproteobacteria</taxon>
        <taxon>Rickettsiales</taxon>
        <taxon>Anaplasmataceae</taxon>
        <taxon>Ehrlichia</taxon>
    </lineage>
</organism>
<keyword evidence="1" id="KW-0812">Transmembrane</keyword>